<evidence type="ECO:0000313" key="2">
    <source>
        <dbReference type="EMBL" id="BBX30397.1"/>
    </source>
</evidence>
<dbReference type="InterPro" id="IPR036689">
    <property type="entry name" value="ESAT-6-like_sf"/>
</dbReference>
<keyword evidence="2" id="KW-0614">Plasmid</keyword>
<geneLocation type="plasmid" evidence="2 3">
    <name>pJCM12272</name>
</geneLocation>
<sequence>MALSVDPDALRTCAQAHDQVAADVRADGQPDPAILAAMEAGYGPAGAALTAAFAQFQLALKASAEQVATGHTGHAADLRDAAGRYTATDRRGAESISGTDPGKVWSV</sequence>
<dbReference type="GO" id="GO:0009306">
    <property type="term" value="P:protein secretion"/>
    <property type="evidence" value="ECO:0007669"/>
    <property type="project" value="InterPro"/>
</dbReference>
<dbReference type="Pfam" id="PF10824">
    <property type="entry name" value="T7SS_ESX_EspC"/>
    <property type="match status" value="1"/>
</dbReference>
<dbReference type="InterPro" id="IPR022536">
    <property type="entry name" value="EspC"/>
</dbReference>
<gene>
    <name evidence="2" type="ORF">MALV_55220</name>
</gene>
<evidence type="ECO:0008006" key="4">
    <source>
        <dbReference type="Google" id="ProtNLM"/>
    </source>
</evidence>
<dbReference type="Gene3D" id="1.10.287.1060">
    <property type="entry name" value="ESAT-6-like"/>
    <property type="match status" value="1"/>
</dbReference>
<dbReference type="RefSeq" id="WP_163670454.1">
    <property type="nucleotide sequence ID" value="NZ_AP022566.1"/>
</dbReference>
<dbReference type="EMBL" id="AP022566">
    <property type="protein sequence ID" value="BBX30397.1"/>
    <property type="molecule type" value="Genomic_DNA"/>
</dbReference>
<evidence type="ECO:0000313" key="3">
    <source>
        <dbReference type="Proteomes" id="UP000466906"/>
    </source>
</evidence>
<proteinExistence type="predicted"/>
<dbReference type="AlphaFoldDB" id="A0A6N4V3B6"/>
<dbReference type="SUPFAM" id="SSF140453">
    <property type="entry name" value="EsxAB dimer-like"/>
    <property type="match status" value="1"/>
</dbReference>
<name>A0A6N4V3B6_9MYCO</name>
<protein>
    <recommendedName>
        <fullName evidence="4">ESX-1 secretion-associated protein</fullName>
    </recommendedName>
</protein>
<reference evidence="2 3" key="1">
    <citation type="journal article" date="2019" name="Emerg. Microbes Infect.">
        <title>Comprehensive subspecies identification of 175 nontuberculous mycobacteria species based on 7547 genomic profiles.</title>
        <authorList>
            <person name="Matsumoto Y."/>
            <person name="Kinjo T."/>
            <person name="Motooka D."/>
            <person name="Nabeya D."/>
            <person name="Jung N."/>
            <person name="Uechi K."/>
            <person name="Horii T."/>
            <person name="Iida T."/>
            <person name="Fujita J."/>
            <person name="Nakamura S."/>
        </authorList>
    </citation>
    <scope>NUCLEOTIDE SEQUENCE [LARGE SCALE GENOMIC DNA]</scope>
    <source>
        <strain evidence="2 3">JCM 12272</strain>
        <plasmid evidence="2">pJCM12272</plasmid>
    </source>
</reference>
<dbReference type="Proteomes" id="UP000466906">
    <property type="component" value="Plasmid pJCM12272"/>
</dbReference>
<accession>A0A6N4V3B6</accession>
<feature type="region of interest" description="Disordered" evidence="1">
    <location>
        <begin position="86"/>
        <end position="107"/>
    </location>
</feature>
<evidence type="ECO:0000256" key="1">
    <source>
        <dbReference type="SAM" id="MobiDB-lite"/>
    </source>
</evidence>
<keyword evidence="3" id="KW-1185">Reference proteome</keyword>
<organism evidence="2 3">
    <name type="scientific">Mycolicibacterium alvei</name>
    <dbReference type="NCBI Taxonomy" id="67081"/>
    <lineage>
        <taxon>Bacteria</taxon>
        <taxon>Bacillati</taxon>
        <taxon>Actinomycetota</taxon>
        <taxon>Actinomycetes</taxon>
        <taxon>Mycobacteriales</taxon>
        <taxon>Mycobacteriaceae</taxon>
        <taxon>Mycolicibacterium</taxon>
    </lineage>
</organism>
<dbReference type="KEGG" id="malv:MALV_55220"/>